<comment type="caution">
    <text evidence="4">The sequence shown here is derived from an EMBL/GenBank/DDBJ whole genome shotgun (WGS) entry which is preliminary data.</text>
</comment>
<evidence type="ECO:0000256" key="2">
    <source>
        <dbReference type="SAM" id="MobiDB-lite"/>
    </source>
</evidence>
<dbReference type="PROSITE" id="PS00107">
    <property type="entry name" value="PROTEIN_KINASE_ATP"/>
    <property type="match status" value="1"/>
</dbReference>
<dbReference type="InterPro" id="IPR011009">
    <property type="entry name" value="Kinase-like_dom_sf"/>
</dbReference>
<feature type="region of interest" description="Disordered" evidence="2">
    <location>
        <begin position="92"/>
        <end position="135"/>
    </location>
</feature>
<dbReference type="PROSITE" id="PS50011">
    <property type="entry name" value="PROTEIN_KINASE_DOM"/>
    <property type="match status" value="1"/>
</dbReference>
<reference evidence="4" key="1">
    <citation type="journal article" date="2020" name="BMC Genomics">
        <title>Correction to: Identification and distribution of gene clusters required for synthesis of sphingolipid metabolism inhibitors in diverse species of the filamentous fungus Fusarium.</title>
        <authorList>
            <person name="Kim H.S."/>
            <person name="Lohmar J.M."/>
            <person name="Busman M."/>
            <person name="Brown D.W."/>
            <person name="Naumann T.A."/>
            <person name="Divon H.H."/>
            <person name="Lysoe E."/>
            <person name="Uhlig S."/>
            <person name="Proctor R.H."/>
        </authorList>
    </citation>
    <scope>NUCLEOTIDE SEQUENCE</scope>
    <source>
        <strain evidence="4">NRRL 45417</strain>
    </source>
</reference>
<keyword evidence="1" id="KW-0547">Nucleotide-binding</keyword>
<reference evidence="4" key="2">
    <citation type="submission" date="2020-05" db="EMBL/GenBank/DDBJ databases">
        <authorList>
            <person name="Kim H.-S."/>
            <person name="Proctor R.H."/>
            <person name="Brown D.W."/>
        </authorList>
    </citation>
    <scope>NUCLEOTIDE SEQUENCE</scope>
    <source>
        <strain evidence="4">NRRL 45417</strain>
    </source>
</reference>
<dbReference type="GO" id="GO:0005524">
    <property type="term" value="F:ATP binding"/>
    <property type="evidence" value="ECO:0007669"/>
    <property type="project" value="UniProtKB-UniRule"/>
</dbReference>
<dbReference type="Gene3D" id="1.10.510.10">
    <property type="entry name" value="Transferase(Phosphotransferase) domain 1"/>
    <property type="match status" value="1"/>
</dbReference>
<dbReference type="EMBL" id="JABFAI010000341">
    <property type="protein sequence ID" value="KAF4946044.1"/>
    <property type="molecule type" value="Genomic_DNA"/>
</dbReference>
<dbReference type="OrthoDB" id="20872at2759"/>
<sequence length="878" mass="97589">MNPQEESLQGAIYSASQICRKSLSECIEVEELMQNEWAENRLADFNLWASGLGASIQGRASLDARLALRPDARDAVANLLQVLTDAVEGFRGSAQSTNTGCDQGATGSDSEDPPRSFSPWSEDSESDSELEATLDDSWSPLSKAKETVNSILDLLVRIAITIRRSGSQSRLRKADRKFKVEEHEELQRHLVVVMLSHGPFSSDYTFSSDQTDASKLTPIQWRLINCNLKRRNRFLYAQQHAKALDTPANSSAQQDAAAKPEVQNLPARPVSSIPVQKPSAKSVAIATSASGITDLPAVLPALPKGPVSSHATRTQLSTTVIKLPYPRPPKVGDDALVFSCPCCCQTLPAGFLETSRWNPEILYVTKKAWESHLRDDHGSTDVWTCFACLDSLQFEAEDDFVAHTLQEHGKTISKGQIHSLAAACKTSITAEITSCPLCAWPSAEEGEVSQTVLVDHVSEHVHEFSLRALPWAPDTVHEIEAGVQKATTKVEPWLTKHNLTSETLTVMESSPPVPSSPAPNYFDAHDYFAEDSDNSSCSTVSDGTIERELREGQSPVFREASVECDYESDAADYGSDSTESDSEDHNVRRQSPDSNLHGLYKLLHENKAMISNFYGALGYPFGHAIGSGSHSTVHEIEGLREAKSFAIKAIKKSAFNDNVHRIYQEMELLEYVRHPNIVKFINWFESEDNYYILTDLIEGPNLDNRITSKGPLSESDAKSSMRDIVASVEYLHSHNIVHRHLAVHKFGYLVQDMSYSGLVLLSLAHADWERTEKRHIIPIDPRTSTPDDKHFGVFAPEIICRQRSGKPADMWSIGAMAYMMLVGYSPFRSENLLDLIDECTSGSIVFHERYWKDISDSAKDFIRRLLQPKPEDRLTIEV</sequence>
<feature type="compositionally biased region" description="Acidic residues" evidence="2">
    <location>
        <begin position="122"/>
        <end position="134"/>
    </location>
</feature>
<evidence type="ECO:0000313" key="4">
    <source>
        <dbReference type="EMBL" id="KAF4946044.1"/>
    </source>
</evidence>
<dbReference type="InterPro" id="IPR017441">
    <property type="entry name" value="Protein_kinase_ATP_BS"/>
</dbReference>
<dbReference type="SUPFAM" id="SSF56112">
    <property type="entry name" value="Protein kinase-like (PK-like)"/>
    <property type="match status" value="1"/>
</dbReference>
<evidence type="ECO:0000256" key="1">
    <source>
        <dbReference type="PROSITE-ProRule" id="PRU10141"/>
    </source>
</evidence>
<dbReference type="GO" id="GO:0004672">
    <property type="term" value="F:protein kinase activity"/>
    <property type="evidence" value="ECO:0007669"/>
    <property type="project" value="InterPro"/>
</dbReference>
<name>A0A8H4SUK1_9HYPO</name>
<keyword evidence="5" id="KW-1185">Reference proteome</keyword>
<proteinExistence type="predicted"/>
<accession>A0A8H4SUK1</accession>
<dbReference type="AlphaFoldDB" id="A0A8H4SUK1"/>
<dbReference type="PANTHER" id="PTHR24347">
    <property type="entry name" value="SERINE/THREONINE-PROTEIN KINASE"/>
    <property type="match status" value="1"/>
</dbReference>
<organism evidence="4 5">
    <name type="scientific">Fusarium gaditjirri</name>
    <dbReference type="NCBI Taxonomy" id="282569"/>
    <lineage>
        <taxon>Eukaryota</taxon>
        <taxon>Fungi</taxon>
        <taxon>Dikarya</taxon>
        <taxon>Ascomycota</taxon>
        <taxon>Pezizomycotina</taxon>
        <taxon>Sordariomycetes</taxon>
        <taxon>Hypocreomycetidae</taxon>
        <taxon>Hypocreales</taxon>
        <taxon>Nectriaceae</taxon>
        <taxon>Fusarium</taxon>
        <taxon>Fusarium nisikadoi species complex</taxon>
    </lineage>
</organism>
<dbReference type="Pfam" id="PF00069">
    <property type="entry name" value="Pkinase"/>
    <property type="match status" value="2"/>
</dbReference>
<keyword evidence="1" id="KW-0067">ATP-binding</keyword>
<feature type="binding site" evidence="1">
    <location>
        <position position="652"/>
    </location>
    <ligand>
        <name>ATP</name>
        <dbReference type="ChEBI" id="CHEBI:30616"/>
    </ligand>
</feature>
<protein>
    <recommendedName>
        <fullName evidence="3">Protein kinase domain-containing protein</fullName>
    </recommendedName>
</protein>
<dbReference type="InterPro" id="IPR000719">
    <property type="entry name" value="Prot_kinase_dom"/>
</dbReference>
<evidence type="ECO:0000259" key="3">
    <source>
        <dbReference type="PROSITE" id="PS50011"/>
    </source>
</evidence>
<gene>
    <name evidence="4" type="ORF">FGADI_11481</name>
</gene>
<dbReference type="Proteomes" id="UP000604273">
    <property type="component" value="Unassembled WGS sequence"/>
</dbReference>
<evidence type="ECO:0000313" key="5">
    <source>
        <dbReference type="Proteomes" id="UP000604273"/>
    </source>
</evidence>
<feature type="compositionally biased region" description="Polar residues" evidence="2">
    <location>
        <begin position="93"/>
        <end position="108"/>
    </location>
</feature>
<feature type="region of interest" description="Disordered" evidence="2">
    <location>
        <begin position="568"/>
        <end position="592"/>
    </location>
</feature>
<feature type="domain" description="Protein kinase" evidence="3">
    <location>
        <begin position="619"/>
        <end position="878"/>
    </location>
</feature>